<keyword evidence="2" id="KW-0547">Nucleotide-binding</keyword>
<comment type="caution">
    <text evidence="5">The sequence shown here is derived from an EMBL/GenBank/DDBJ whole genome shotgun (WGS) entry which is preliminary data.</text>
</comment>
<accession>A0A0D6PKV5</accession>
<evidence type="ECO:0000313" key="5">
    <source>
        <dbReference type="EMBL" id="GAN82302.1"/>
    </source>
</evidence>
<dbReference type="NCBIfam" id="NF010427">
    <property type="entry name" value="PRK13853.1"/>
    <property type="match status" value="1"/>
</dbReference>
<feature type="domain" description="CagE TrbE VirB component of type IV transporter system central" evidence="4">
    <location>
        <begin position="174"/>
        <end position="376"/>
    </location>
</feature>
<dbReference type="Proteomes" id="UP000032668">
    <property type="component" value="Unassembled WGS sequence"/>
</dbReference>
<evidence type="ECO:0000256" key="3">
    <source>
        <dbReference type="ARBA" id="ARBA00022840"/>
    </source>
</evidence>
<dbReference type="InterPro" id="IPR004346">
    <property type="entry name" value="CagE_TrbE_VirB"/>
</dbReference>
<dbReference type="STRING" id="1120923.SAMN02746095_03064"/>
<evidence type="ECO:0000259" key="4">
    <source>
        <dbReference type="Pfam" id="PF03135"/>
    </source>
</evidence>
<name>A0A0D6PKV5_9PROT</name>
<reference evidence="5 6" key="1">
    <citation type="submission" date="2012-11" db="EMBL/GenBank/DDBJ databases">
        <title>Whole genome sequence of Acidocella aminolytica 101 = DSM 11237.</title>
        <authorList>
            <person name="Azuma Y."/>
            <person name="Higashiura N."/>
            <person name="Hirakawa H."/>
            <person name="Matsushita K."/>
        </authorList>
    </citation>
    <scope>NUCLEOTIDE SEQUENCE [LARGE SCALE GENOMIC DNA]</scope>
    <source>
        <strain evidence="6">101 / DSM 11237</strain>
    </source>
</reference>
<dbReference type="PANTHER" id="PTHR30121:SF12">
    <property type="entry name" value="TYPE IV SECRETION SYSTEM PROTEIN CAGE"/>
    <property type="match status" value="1"/>
</dbReference>
<dbReference type="SUPFAM" id="SSF52540">
    <property type="entry name" value="P-loop containing nucleoside triphosphate hydrolases"/>
    <property type="match status" value="1"/>
</dbReference>
<proteinExistence type="inferred from homology"/>
<comment type="similarity">
    <text evidence="1">Belongs to the TrbE/VirB4 family.</text>
</comment>
<dbReference type="InterPro" id="IPR027417">
    <property type="entry name" value="P-loop_NTPase"/>
</dbReference>
<dbReference type="NCBIfam" id="TIGR00929">
    <property type="entry name" value="VirB4_CagE"/>
    <property type="match status" value="1"/>
</dbReference>
<dbReference type="PANTHER" id="PTHR30121">
    <property type="entry name" value="UNCHARACTERIZED PROTEIN YJGR-RELATED"/>
    <property type="match status" value="1"/>
</dbReference>
<dbReference type="InterPro" id="IPR051162">
    <property type="entry name" value="T4SS_component"/>
</dbReference>
<evidence type="ECO:0000256" key="1">
    <source>
        <dbReference type="ARBA" id="ARBA00006512"/>
    </source>
</evidence>
<gene>
    <name evidence="5" type="ORF">Aam_331_017</name>
</gene>
<protein>
    <submittedName>
        <fullName evidence="5">Secretion system type IV protein VirB4</fullName>
    </submittedName>
</protein>
<keyword evidence="3" id="KW-0067">ATP-binding</keyword>
<dbReference type="OrthoDB" id="9816422at2"/>
<keyword evidence="6" id="KW-1185">Reference proteome</keyword>
<dbReference type="AlphaFoldDB" id="A0A0D6PKV5"/>
<organism evidence="5 6">
    <name type="scientific">Acidocella aminolytica 101 = DSM 11237</name>
    <dbReference type="NCBI Taxonomy" id="1120923"/>
    <lineage>
        <taxon>Bacteria</taxon>
        <taxon>Pseudomonadati</taxon>
        <taxon>Pseudomonadota</taxon>
        <taxon>Alphaproteobacteria</taxon>
        <taxon>Acetobacterales</taxon>
        <taxon>Acidocellaceae</taxon>
        <taxon>Acidocella</taxon>
    </lineage>
</organism>
<dbReference type="Pfam" id="PF03135">
    <property type="entry name" value="CagE_TrbE_VirB"/>
    <property type="match status" value="1"/>
</dbReference>
<evidence type="ECO:0000256" key="2">
    <source>
        <dbReference type="ARBA" id="ARBA00022741"/>
    </source>
</evidence>
<dbReference type="GO" id="GO:0005524">
    <property type="term" value="F:ATP binding"/>
    <property type="evidence" value="ECO:0007669"/>
    <property type="project" value="UniProtKB-KW"/>
</dbReference>
<sequence length="796" mass="87893">MWGDSARAERAATQYLPYVGHIGPQTVLLESGALLAMGHVEGQAFELADHALRNARLRLLNTTYRNLADDNVTIHTHLIRHADLGATPTRRFRSGFAHALDETYRNKVLAGRLYRNDYFISLLISPRSPLGSGMARKWARLGRKSPEAADGLVRELEDQWLVLANGLEGFRVRRLGVYERDGIAFSEIAEALRLIITGRPLPVPVVSGHLGDSIYTDRVICGRRGIEIRAPDKSLFGTIFSFREYPAKTRPGMLNTLLSVPFPIVLAQSFAFVTRAQAQDRLSLKSAQMLGAQDKAVSQIAGLEEAADALASNEFVMGAHHLSLAVYGDSLAAVEEHAGRARGRLADAGAVVVEERLGLEAAFWSQLPGNLEWRTRPGAINSRNFAGLSSFDNFPAGEERGHWGAAIARFRTDGGTAYDYVPHVADVAMTIIFGPIGSGKTALLMFLLAMFEQSMVEENTPSGRAGSVVFFDKDRGGELLVRATGGTYLELRRGEASGLAPLCGLKDTEADRDFLRGWLIALVQSDGKGGLNPEDEKRLERAITRQMSMPEELRSLAGLREFLGHADPMGLGPRLEKWCRGNALGWAFDGERDEVRLDGAITGVDMTQLLEHDEVCAPAGAYLLYRVTQILDGRRVVLSIDEFRFYLKNPQFVTVVDNLLLTVRKSNGAVFLALQMPEHILESPLGPSIVAQCQTKIMFPSPTADRAVYIDGLKCTEGEYSAVREEMAVGKRRFLLKREQASVICEFDLGQMRDDVAILSGRANTVRFAERLRRQLGDEPDKWLPEFLRSYHDAKD</sequence>
<dbReference type="EMBL" id="BANC01000312">
    <property type="protein sequence ID" value="GAN82302.1"/>
    <property type="molecule type" value="Genomic_DNA"/>
</dbReference>
<dbReference type="InterPro" id="IPR018145">
    <property type="entry name" value="CagE_TrbE_VirB_cntrl_dom"/>
</dbReference>
<dbReference type="Gene3D" id="3.40.50.300">
    <property type="entry name" value="P-loop containing nucleotide triphosphate hydrolases"/>
    <property type="match status" value="1"/>
</dbReference>
<evidence type="ECO:0000313" key="6">
    <source>
        <dbReference type="Proteomes" id="UP000032668"/>
    </source>
</evidence>